<dbReference type="InterPro" id="IPR050595">
    <property type="entry name" value="Bact_response_regulator"/>
</dbReference>
<feature type="modified residue" description="4-aspartylphosphate" evidence="2">
    <location>
        <position position="54"/>
    </location>
</feature>
<dbReference type="InterPro" id="IPR001789">
    <property type="entry name" value="Sig_transdc_resp-reg_receiver"/>
</dbReference>
<dbReference type="PANTHER" id="PTHR44591:SF3">
    <property type="entry name" value="RESPONSE REGULATORY DOMAIN-CONTAINING PROTEIN"/>
    <property type="match status" value="1"/>
</dbReference>
<keyword evidence="1 2" id="KW-0597">Phosphoprotein</keyword>
<dbReference type="GO" id="GO:0000160">
    <property type="term" value="P:phosphorelay signal transduction system"/>
    <property type="evidence" value="ECO:0007669"/>
    <property type="project" value="InterPro"/>
</dbReference>
<evidence type="ECO:0000259" key="3">
    <source>
        <dbReference type="PROSITE" id="PS50110"/>
    </source>
</evidence>
<accession>A0A7X0PJE2</accession>
<protein>
    <submittedName>
        <fullName evidence="4">CheY-like chemotaxis protein</fullName>
    </submittedName>
</protein>
<dbReference type="SMART" id="SM00448">
    <property type="entry name" value="REC"/>
    <property type="match status" value="1"/>
</dbReference>
<name>A0A7X0PJE2_9BURK</name>
<dbReference type="RefSeq" id="WP_184863640.1">
    <property type="nucleotide sequence ID" value="NZ_JACHLK010000016.1"/>
</dbReference>
<evidence type="ECO:0000256" key="2">
    <source>
        <dbReference type="PROSITE-ProRule" id="PRU00169"/>
    </source>
</evidence>
<dbReference type="Proteomes" id="UP000575083">
    <property type="component" value="Unassembled WGS sequence"/>
</dbReference>
<keyword evidence="5" id="KW-1185">Reference proteome</keyword>
<dbReference type="Gene3D" id="3.40.50.2300">
    <property type="match status" value="1"/>
</dbReference>
<evidence type="ECO:0000256" key="1">
    <source>
        <dbReference type="ARBA" id="ARBA00022553"/>
    </source>
</evidence>
<dbReference type="AlphaFoldDB" id="A0A7X0PJE2"/>
<dbReference type="InterPro" id="IPR011006">
    <property type="entry name" value="CheY-like_superfamily"/>
</dbReference>
<comment type="caution">
    <text evidence="4">The sequence shown here is derived from an EMBL/GenBank/DDBJ whole genome shotgun (WGS) entry which is preliminary data.</text>
</comment>
<dbReference type="PROSITE" id="PS50110">
    <property type="entry name" value="RESPONSE_REGULATORY"/>
    <property type="match status" value="1"/>
</dbReference>
<proteinExistence type="predicted"/>
<dbReference type="Pfam" id="PF00072">
    <property type="entry name" value="Response_reg"/>
    <property type="match status" value="1"/>
</dbReference>
<gene>
    <name evidence="4" type="ORF">HNP48_005752</name>
</gene>
<dbReference type="PANTHER" id="PTHR44591">
    <property type="entry name" value="STRESS RESPONSE REGULATOR PROTEIN 1"/>
    <property type="match status" value="1"/>
</dbReference>
<evidence type="ECO:0000313" key="4">
    <source>
        <dbReference type="EMBL" id="MBB6563035.1"/>
    </source>
</evidence>
<sequence length="131" mass="14588">MALARILVIEDDEASRMLLTYLLEADGYQVYSASDGREGLRAALEHGPDLVLSDLQMPVMDGYEVARRLHADPGWRRAPLVAVTAFSMPGDREKALEVGFQDHISKPIDPERFVRQVEAYLAPALRASPPR</sequence>
<feature type="domain" description="Response regulatory" evidence="3">
    <location>
        <begin position="5"/>
        <end position="121"/>
    </location>
</feature>
<evidence type="ECO:0000313" key="5">
    <source>
        <dbReference type="Proteomes" id="UP000575083"/>
    </source>
</evidence>
<organism evidence="4 5">
    <name type="scientific">Acidovorax soli</name>
    <dbReference type="NCBI Taxonomy" id="592050"/>
    <lineage>
        <taxon>Bacteria</taxon>
        <taxon>Pseudomonadati</taxon>
        <taxon>Pseudomonadota</taxon>
        <taxon>Betaproteobacteria</taxon>
        <taxon>Burkholderiales</taxon>
        <taxon>Comamonadaceae</taxon>
        <taxon>Acidovorax</taxon>
    </lineage>
</organism>
<dbReference type="SUPFAM" id="SSF52172">
    <property type="entry name" value="CheY-like"/>
    <property type="match status" value="1"/>
</dbReference>
<reference evidence="4 5" key="1">
    <citation type="submission" date="2020-08" db="EMBL/GenBank/DDBJ databases">
        <title>Functional genomics of gut bacteria from endangered species of beetles.</title>
        <authorList>
            <person name="Carlos-Shanley C."/>
        </authorList>
    </citation>
    <scope>NUCLEOTIDE SEQUENCE [LARGE SCALE GENOMIC DNA]</scope>
    <source>
        <strain evidence="4 5">S00198</strain>
    </source>
</reference>
<dbReference type="EMBL" id="JACHLK010000016">
    <property type="protein sequence ID" value="MBB6563035.1"/>
    <property type="molecule type" value="Genomic_DNA"/>
</dbReference>